<reference evidence="1 2" key="1">
    <citation type="submission" date="2018-09" db="EMBL/GenBank/DDBJ databases">
        <title>Genome Sequence of Paenibacillus lautus Strain E7593-69, Azo Dye-Degrading Bacteria, Isolated from Commercial Tattoo Inks.</title>
        <authorList>
            <person name="Nho S.W."/>
            <person name="Kim S.-J."/>
            <person name="Kweon O."/>
            <person name="Cerniglia C.E."/>
        </authorList>
    </citation>
    <scope>NUCLEOTIDE SEQUENCE [LARGE SCALE GENOMIC DNA]</scope>
    <source>
        <strain evidence="1 2">E7593-69</strain>
    </source>
</reference>
<evidence type="ECO:0000313" key="2">
    <source>
        <dbReference type="Proteomes" id="UP000266552"/>
    </source>
</evidence>
<accession>A0A385TP94</accession>
<proteinExistence type="predicted"/>
<dbReference type="AlphaFoldDB" id="A0A385TP94"/>
<organism evidence="1 2">
    <name type="scientific">Paenibacillus lautus</name>
    <name type="common">Bacillus lautus</name>
    <dbReference type="NCBI Taxonomy" id="1401"/>
    <lineage>
        <taxon>Bacteria</taxon>
        <taxon>Bacillati</taxon>
        <taxon>Bacillota</taxon>
        <taxon>Bacilli</taxon>
        <taxon>Bacillales</taxon>
        <taxon>Paenibacillaceae</taxon>
        <taxon>Paenibacillus</taxon>
    </lineage>
</organism>
<dbReference type="RefSeq" id="WP_119849226.1">
    <property type="nucleotide sequence ID" value="NZ_CP032412.1"/>
</dbReference>
<evidence type="ECO:0000313" key="1">
    <source>
        <dbReference type="EMBL" id="AYB45476.1"/>
    </source>
</evidence>
<dbReference type="EMBL" id="CP032412">
    <property type="protein sequence ID" value="AYB45476.1"/>
    <property type="molecule type" value="Genomic_DNA"/>
</dbReference>
<keyword evidence="2" id="KW-1185">Reference proteome</keyword>
<dbReference type="Proteomes" id="UP000266552">
    <property type="component" value="Chromosome"/>
</dbReference>
<gene>
    <name evidence="1" type="ORF">D5F53_20200</name>
</gene>
<dbReference type="KEGG" id="plw:D5F53_20200"/>
<name>A0A385TP94_PAELA</name>
<protein>
    <submittedName>
        <fullName evidence="1">Uncharacterized protein</fullName>
    </submittedName>
</protein>
<sequence length="137" mass="16075">MPVLRDCTDEGTRAEFHFISRIPGMYEGCQINFKFVDSNRFIYDLNFGWTNLTIRNYITVTTEFPLDTLNGFNLDGLYVSFEKHLYQLSWRKSQSEGIYELGFFGSDQDFTLMVDIESVRKFGSQFKLAWDQAPIFD</sequence>